<organism evidence="1 2">
    <name type="scientific">Neoroseomonas alkaliterrae</name>
    <dbReference type="NCBI Taxonomy" id="1452450"/>
    <lineage>
        <taxon>Bacteria</taxon>
        <taxon>Pseudomonadati</taxon>
        <taxon>Pseudomonadota</taxon>
        <taxon>Alphaproteobacteria</taxon>
        <taxon>Acetobacterales</taxon>
        <taxon>Acetobacteraceae</taxon>
        <taxon>Neoroseomonas</taxon>
    </lineage>
</organism>
<name>A0A840XMI5_9PROT</name>
<reference evidence="1 2" key="1">
    <citation type="submission" date="2020-08" db="EMBL/GenBank/DDBJ databases">
        <title>Genomic Encyclopedia of Type Strains, Phase IV (KMG-IV): sequencing the most valuable type-strain genomes for metagenomic binning, comparative biology and taxonomic classification.</title>
        <authorList>
            <person name="Goeker M."/>
        </authorList>
    </citation>
    <scope>NUCLEOTIDE SEQUENCE [LARGE SCALE GENOMIC DNA]</scope>
    <source>
        <strain evidence="1 2">DSM 25895</strain>
    </source>
</reference>
<dbReference type="Proteomes" id="UP000562254">
    <property type="component" value="Unassembled WGS sequence"/>
</dbReference>
<proteinExistence type="predicted"/>
<keyword evidence="2" id="KW-1185">Reference proteome</keyword>
<evidence type="ECO:0008006" key="3">
    <source>
        <dbReference type="Google" id="ProtNLM"/>
    </source>
</evidence>
<comment type="caution">
    <text evidence="1">The sequence shown here is derived from an EMBL/GenBank/DDBJ whole genome shotgun (WGS) entry which is preliminary data.</text>
</comment>
<accession>A0A840XMI5</accession>
<dbReference type="AlphaFoldDB" id="A0A840XMI5"/>
<sequence>MSIPDETLMAFADGTLPEAEAMRVVAAIEADPALAERVALLAEGREALRGAFAGVLAEAPPARLLAAAGGTAPPARPAGAVPAAGNDNAPPRWRVAAWAAAASLVLGVMLGTQVPRAPAPGGLLSPAVLAALEGSATGAPGPVQVSGTHVAEGGLVCRAFAAPEEGGTLLGLACREPAGWRLRAAVARGPGSGFQPASGTDPLIAEVLERLGAGPALAAEEEAAARRRGWRAP</sequence>
<evidence type="ECO:0000313" key="1">
    <source>
        <dbReference type="EMBL" id="MBB5687939.1"/>
    </source>
</evidence>
<dbReference type="RefSeq" id="WP_184480076.1">
    <property type="nucleotide sequence ID" value="NZ_JACIJE010000001.1"/>
</dbReference>
<gene>
    <name evidence="1" type="ORF">FHS88_000049</name>
</gene>
<protein>
    <recommendedName>
        <fullName evidence="3">Anti-sigma factor</fullName>
    </recommendedName>
</protein>
<dbReference type="EMBL" id="JACIJE010000001">
    <property type="protein sequence ID" value="MBB5687939.1"/>
    <property type="molecule type" value="Genomic_DNA"/>
</dbReference>
<evidence type="ECO:0000313" key="2">
    <source>
        <dbReference type="Proteomes" id="UP000562254"/>
    </source>
</evidence>